<sequence>MVRNYLKKGFITGIIFGGIIAFSFLGYIYYISKTNLATNAEFAKNKNIKDLNLQLTNLDGTPVDFTKYSNKYILMNFWATWCKPCMEEMPMFQNVYKSVKDRYVFIMVADHDLQTIEKFKNKKGYDFIFVKTDEKLLSKVGALPTTFVLDKSQNIIFSQTGSFDEEKKFRDLLLKKLK</sequence>
<dbReference type="PANTHER" id="PTHR42852">
    <property type="entry name" value="THIOL:DISULFIDE INTERCHANGE PROTEIN DSBE"/>
    <property type="match status" value="1"/>
</dbReference>
<evidence type="ECO:0000313" key="3">
    <source>
        <dbReference type="Proteomes" id="UP000007509"/>
    </source>
</evidence>
<dbReference type="GO" id="GO:0016491">
    <property type="term" value="F:oxidoreductase activity"/>
    <property type="evidence" value="ECO:0007669"/>
    <property type="project" value="InterPro"/>
</dbReference>
<reference evidence="2 3" key="1">
    <citation type="journal article" date="2012" name="J. Bacteriol.">
        <title>Twenty-one genome sequences from Pseudomonas species and 19 genome sequences from diverse bacteria isolated from the rhizosphere and endosphere of Populus deltoides.</title>
        <authorList>
            <person name="Brown S.D."/>
            <person name="Utturkar S.M."/>
            <person name="Klingeman D.M."/>
            <person name="Johnson C.M."/>
            <person name="Martin S.L."/>
            <person name="Land M.L."/>
            <person name="Lu T.Y."/>
            <person name="Schadt C.W."/>
            <person name="Doktycz M.J."/>
            <person name="Pelletier D.A."/>
        </authorList>
    </citation>
    <scope>NUCLEOTIDE SEQUENCE [LARGE SCALE GENOMIC DNA]</scope>
    <source>
        <strain evidence="2 3">CF314</strain>
    </source>
</reference>
<dbReference type="AlphaFoldDB" id="J2JQH6"/>
<evidence type="ECO:0000313" key="2">
    <source>
        <dbReference type="EMBL" id="EJL70035.1"/>
    </source>
</evidence>
<dbReference type="InterPro" id="IPR013740">
    <property type="entry name" value="Redoxin"/>
</dbReference>
<organism evidence="2 3">
    <name type="scientific">Chryseobacterium populi</name>
    <dbReference type="NCBI Taxonomy" id="1144316"/>
    <lineage>
        <taxon>Bacteria</taxon>
        <taxon>Pseudomonadati</taxon>
        <taxon>Bacteroidota</taxon>
        <taxon>Flavobacteriia</taxon>
        <taxon>Flavobacteriales</taxon>
        <taxon>Weeksellaceae</taxon>
        <taxon>Chryseobacterium group</taxon>
        <taxon>Chryseobacterium</taxon>
    </lineage>
</organism>
<dbReference type="PROSITE" id="PS51352">
    <property type="entry name" value="THIOREDOXIN_2"/>
    <property type="match status" value="1"/>
</dbReference>
<dbReference type="EMBL" id="AKJY01000063">
    <property type="protein sequence ID" value="EJL70035.1"/>
    <property type="molecule type" value="Genomic_DNA"/>
</dbReference>
<dbReference type="PATRIC" id="fig|1144316.3.peg.3068"/>
<proteinExistence type="predicted"/>
<dbReference type="Gene3D" id="3.40.30.10">
    <property type="entry name" value="Glutaredoxin"/>
    <property type="match status" value="1"/>
</dbReference>
<dbReference type="CDD" id="cd02966">
    <property type="entry name" value="TlpA_like_family"/>
    <property type="match status" value="1"/>
</dbReference>
<keyword evidence="2" id="KW-0413">Isomerase</keyword>
<dbReference type="InterPro" id="IPR036249">
    <property type="entry name" value="Thioredoxin-like_sf"/>
</dbReference>
<gene>
    <name evidence="2" type="ORF">PMI13_03050</name>
</gene>
<protein>
    <submittedName>
        <fullName evidence="2">Thiol-disulfide isomerase-like thioredoxin</fullName>
    </submittedName>
</protein>
<keyword evidence="3" id="KW-1185">Reference proteome</keyword>
<dbReference type="Pfam" id="PF08534">
    <property type="entry name" value="Redoxin"/>
    <property type="match status" value="1"/>
</dbReference>
<dbReference type="GO" id="GO:0016853">
    <property type="term" value="F:isomerase activity"/>
    <property type="evidence" value="ECO:0007669"/>
    <property type="project" value="UniProtKB-KW"/>
</dbReference>
<dbReference type="Proteomes" id="UP000007509">
    <property type="component" value="Unassembled WGS sequence"/>
</dbReference>
<dbReference type="InterPro" id="IPR013766">
    <property type="entry name" value="Thioredoxin_domain"/>
</dbReference>
<comment type="caution">
    <text evidence="2">The sequence shown here is derived from an EMBL/GenBank/DDBJ whole genome shotgun (WGS) entry which is preliminary data.</text>
</comment>
<dbReference type="OrthoDB" id="9815205at2"/>
<dbReference type="InterPro" id="IPR050553">
    <property type="entry name" value="Thioredoxin_ResA/DsbE_sf"/>
</dbReference>
<name>J2JQH6_9FLAO</name>
<feature type="domain" description="Thioredoxin" evidence="1">
    <location>
        <begin position="42"/>
        <end position="178"/>
    </location>
</feature>
<accession>J2JQH6</accession>
<dbReference type="RefSeq" id="WP_007845112.1">
    <property type="nucleotide sequence ID" value="NZ_AKJY01000063.1"/>
</dbReference>
<dbReference type="PANTHER" id="PTHR42852:SF17">
    <property type="entry name" value="THIOREDOXIN-LIKE PROTEIN HI_1115"/>
    <property type="match status" value="1"/>
</dbReference>
<evidence type="ECO:0000259" key="1">
    <source>
        <dbReference type="PROSITE" id="PS51352"/>
    </source>
</evidence>
<dbReference type="SUPFAM" id="SSF52833">
    <property type="entry name" value="Thioredoxin-like"/>
    <property type="match status" value="1"/>
</dbReference>